<dbReference type="InterPro" id="IPR036250">
    <property type="entry name" value="AcylCo_DH-like_C"/>
</dbReference>
<comment type="caution">
    <text evidence="2">The sequence shown here is derived from an EMBL/GenBank/DDBJ whole genome shotgun (WGS) entry which is preliminary data.</text>
</comment>
<gene>
    <name evidence="2" type="ORF">I553_5155</name>
</gene>
<proteinExistence type="predicted"/>
<dbReference type="Gene3D" id="1.20.140.10">
    <property type="entry name" value="Butyryl-CoA Dehydrogenase, subunit A, domain 3"/>
    <property type="match status" value="1"/>
</dbReference>
<protein>
    <submittedName>
        <fullName evidence="2">Acyl-CoA dehydrogenase, C-terminal domain protein</fullName>
    </submittedName>
</protein>
<evidence type="ECO:0000256" key="1">
    <source>
        <dbReference type="SAM" id="MobiDB-lite"/>
    </source>
</evidence>
<dbReference type="PATRIC" id="fig|1299334.3.peg.7114"/>
<accession>X7ZXB5</accession>
<dbReference type="GO" id="GO:0016627">
    <property type="term" value="F:oxidoreductase activity, acting on the CH-CH group of donors"/>
    <property type="evidence" value="ECO:0007669"/>
    <property type="project" value="InterPro"/>
</dbReference>
<name>X7ZXB5_MYCXE</name>
<sequence length="77" mass="8198">MGHRRGDDAAGTGRADSRGPPPLRHFRTDDPGAPNSTASWSHTWLTAISGTIYAGTSEIQRNILAESALGLPRESRA</sequence>
<dbReference type="AlphaFoldDB" id="X7ZXB5"/>
<evidence type="ECO:0000313" key="2">
    <source>
        <dbReference type="EMBL" id="EUA23691.1"/>
    </source>
</evidence>
<feature type="region of interest" description="Disordered" evidence="1">
    <location>
        <begin position="1"/>
        <end position="40"/>
    </location>
</feature>
<dbReference type="SUPFAM" id="SSF47203">
    <property type="entry name" value="Acyl-CoA dehydrogenase C-terminal domain-like"/>
    <property type="match status" value="1"/>
</dbReference>
<reference evidence="2" key="1">
    <citation type="submission" date="2014-01" db="EMBL/GenBank/DDBJ databases">
        <authorList>
            <person name="Brown-Elliot B."/>
            <person name="Wallace R."/>
            <person name="Lenaerts A."/>
            <person name="Ordway D."/>
            <person name="DeGroote M.A."/>
            <person name="Parker T."/>
            <person name="Sizemore C."/>
            <person name="Tallon L.J."/>
            <person name="Sadzewicz L.K."/>
            <person name="Sengamalay N."/>
            <person name="Fraser C.M."/>
            <person name="Hine E."/>
            <person name="Shefchek K.A."/>
            <person name="Das S.P."/>
            <person name="Tettelin H."/>
        </authorList>
    </citation>
    <scope>NUCLEOTIDE SEQUENCE [LARGE SCALE GENOMIC DNA]</scope>
    <source>
        <strain evidence="2">4042</strain>
    </source>
</reference>
<organism evidence="2">
    <name type="scientific">Mycobacterium xenopi 4042</name>
    <dbReference type="NCBI Taxonomy" id="1299334"/>
    <lineage>
        <taxon>Bacteria</taxon>
        <taxon>Bacillati</taxon>
        <taxon>Actinomycetota</taxon>
        <taxon>Actinomycetes</taxon>
        <taxon>Mycobacteriales</taxon>
        <taxon>Mycobacteriaceae</taxon>
        <taxon>Mycobacterium</taxon>
    </lineage>
</organism>
<dbReference type="EMBL" id="JAOB01000069">
    <property type="protein sequence ID" value="EUA23691.1"/>
    <property type="molecule type" value="Genomic_DNA"/>
</dbReference>